<dbReference type="GO" id="GO:0070161">
    <property type="term" value="C:anchoring junction"/>
    <property type="evidence" value="ECO:0007669"/>
    <property type="project" value="UniProtKB-SubCell"/>
</dbReference>
<keyword evidence="10" id="KW-0965">Cell junction</keyword>
<keyword evidence="6" id="KW-0597">Phosphoprotein</keyword>
<sequence length="473" mass="50981">LRVLVSLTAANLQLSPEEPPSPAGGGGWNTATLTNGEYSIEGRSGSPCPAPVTPWDAEPTSSHKRTVRIVKQEAGGLGISIKGGRENHMPILISKIFKSLAADQSGELFVGDAILSVNGTDLREATHDQAVQALKKTGKEVLLEVKYLKEVSSYFKNVSAGSPVGCDVSPQPSPGNAAISPALPAPAPSSQPADPILEQIIPLKMCYIRRKSSPPDLENRYIDIASADGKQSVSLRGKDAATVQSWYATIQSNANSFLPRTREDLRLLAGGGGILGSKGTKHLGWLTDKEKPVFAILTEKDLLLYRCLPQSREALNNPSASHPLITTRLVHSGPVKGEAELSFVLRAGTRLGVETHLYLVETQRDLSLWTRYLVDGCHSAAELVQEVVTACTWNGQECNLAVHLEKGFTIFHEELDIGRSKVLLSQPFEKLRASSDDGAKLIYLDFGGHEGEIVSAVYLDNNINNININNPCI</sequence>
<dbReference type="InterPro" id="IPR015482">
    <property type="entry name" value="Syntrophin"/>
</dbReference>
<evidence type="ECO:0000256" key="3">
    <source>
        <dbReference type="ARBA" id="ARBA00004282"/>
    </source>
</evidence>
<dbReference type="CDD" id="cd06801">
    <property type="entry name" value="PDZ_syntrophin-like"/>
    <property type="match status" value="1"/>
</dbReference>
<evidence type="ECO:0000256" key="10">
    <source>
        <dbReference type="ARBA" id="ARBA00022949"/>
    </source>
</evidence>
<dbReference type="GO" id="GO:0003779">
    <property type="term" value="F:actin binding"/>
    <property type="evidence" value="ECO:0007669"/>
    <property type="project" value="UniProtKB-KW"/>
</dbReference>
<reference evidence="16" key="5">
    <citation type="submission" date="2025-09" db="UniProtKB">
        <authorList>
            <consortium name="Ensembl"/>
        </authorList>
    </citation>
    <scope>IDENTIFICATION</scope>
</reference>
<comment type="subcellular location">
    <subcellularLocation>
        <location evidence="3">Cell junction</location>
    </subcellularLocation>
    <subcellularLocation>
        <location evidence="2">Cytoplasm</location>
        <location evidence="2">Cytoskeleton</location>
    </subcellularLocation>
    <subcellularLocation>
        <location evidence="1">Endomembrane system</location>
        <topology evidence="1">Peripheral membrane protein</topology>
    </subcellularLocation>
</comment>
<evidence type="ECO:0000256" key="7">
    <source>
        <dbReference type="ARBA" id="ARBA00022737"/>
    </source>
</evidence>
<reference evidence="17" key="3">
    <citation type="journal article" date="2014" name="Nature">
        <title>Elephant shark genome provides unique insights into gnathostome evolution.</title>
        <authorList>
            <consortium name="International Elephant Shark Genome Sequencing Consortium"/>
            <person name="Venkatesh B."/>
            <person name="Lee A.P."/>
            <person name="Ravi V."/>
            <person name="Maurya A.K."/>
            <person name="Lian M.M."/>
            <person name="Swann J.B."/>
            <person name="Ohta Y."/>
            <person name="Flajnik M.F."/>
            <person name="Sutoh Y."/>
            <person name="Kasahara M."/>
            <person name="Hoon S."/>
            <person name="Gangu V."/>
            <person name="Roy S.W."/>
            <person name="Irimia M."/>
            <person name="Korzh V."/>
            <person name="Kondrychyn I."/>
            <person name="Lim Z.W."/>
            <person name="Tay B.H."/>
            <person name="Tohari S."/>
            <person name="Kong K.W."/>
            <person name="Ho S."/>
            <person name="Lorente-Galdos B."/>
            <person name="Quilez J."/>
            <person name="Marques-Bonet T."/>
            <person name="Raney B.J."/>
            <person name="Ingham P.W."/>
            <person name="Tay A."/>
            <person name="Hillier L.W."/>
            <person name="Minx P."/>
            <person name="Boehm T."/>
            <person name="Wilson R.K."/>
            <person name="Brenner S."/>
            <person name="Warren W.C."/>
        </authorList>
    </citation>
    <scope>NUCLEOTIDE SEQUENCE [LARGE SCALE GENOMIC DNA]</scope>
</reference>
<protein>
    <recommendedName>
        <fullName evidence="15">PDZ domain-containing protein</fullName>
    </recommendedName>
</protein>
<dbReference type="GO" id="GO:0005516">
    <property type="term" value="F:calmodulin binding"/>
    <property type="evidence" value="ECO:0007669"/>
    <property type="project" value="UniProtKB-KW"/>
</dbReference>
<keyword evidence="13" id="KW-0206">Cytoskeleton</keyword>
<comment type="similarity">
    <text evidence="4">Belongs to the syntrophin family.</text>
</comment>
<evidence type="ECO:0000256" key="5">
    <source>
        <dbReference type="ARBA" id="ARBA00022490"/>
    </source>
</evidence>
<dbReference type="GO" id="GO:0012505">
    <property type="term" value="C:endomembrane system"/>
    <property type="evidence" value="ECO:0007669"/>
    <property type="project" value="UniProtKB-SubCell"/>
</dbReference>
<dbReference type="GO" id="GO:0016010">
    <property type="term" value="C:dystrophin-associated glycoprotein complex"/>
    <property type="evidence" value="ECO:0007669"/>
    <property type="project" value="TreeGrafter"/>
</dbReference>
<dbReference type="Gene3D" id="2.30.42.10">
    <property type="match status" value="1"/>
</dbReference>
<dbReference type="SUPFAM" id="SSF50156">
    <property type="entry name" value="PDZ domain-like"/>
    <property type="match status" value="1"/>
</dbReference>
<dbReference type="Proteomes" id="UP000314986">
    <property type="component" value="Unassembled WGS sequence"/>
</dbReference>
<dbReference type="InterPro" id="IPR011993">
    <property type="entry name" value="PH-like_dom_sf"/>
</dbReference>
<evidence type="ECO:0000256" key="12">
    <source>
        <dbReference type="ARBA" id="ARBA00023203"/>
    </source>
</evidence>
<dbReference type="GO" id="GO:0031594">
    <property type="term" value="C:neuromuscular junction"/>
    <property type="evidence" value="ECO:0007669"/>
    <property type="project" value="TreeGrafter"/>
</dbReference>
<dbReference type="Pfam" id="PF00595">
    <property type="entry name" value="PDZ"/>
    <property type="match status" value="1"/>
</dbReference>
<evidence type="ECO:0000313" key="16">
    <source>
        <dbReference type="Ensembl" id="ENSCMIP00000009834.1"/>
    </source>
</evidence>
<keyword evidence="8" id="KW-0106">Calcium</keyword>
<dbReference type="SUPFAM" id="SSF50729">
    <property type="entry name" value="PH domain-like"/>
    <property type="match status" value="1"/>
</dbReference>
<proteinExistence type="inferred from homology"/>
<evidence type="ECO:0000256" key="13">
    <source>
        <dbReference type="ARBA" id="ARBA00023212"/>
    </source>
</evidence>
<feature type="region of interest" description="Disordered" evidence="14">
    <location>
        <begin position="167"/>
        <end position="191"/>
    </location>
</feature>
<dbReference type="GO" id="GO:0042383">
    <property type="term" value="C:sarcolemma"/>
    <property type="evidence" value="ECO:0007669"/>
    <property type="project" value="TreeGrafter"/>
</dbReference>
<dbReference type="InterPro" id="IPR036034">
    <property type="entry name" value="PDZ_sf"/>
</dbReference>
<evidence type="ECO:0000256" key="9">
    <source>
        <dbReference type="ARBA" id="ARBA00022860"/>
    </source>
</evidence>
<accession>A0A4W3HJV7</accession>
<evidence type="ECO:0000256" key="1">
    <source>
        <dbReference type="ARBA" id="ARBA00004184"/>
    </source>
</evidence>
<evidence type="ECO:0000313" key="17">
    <source>
        <dbReference type="Proteomes" id="UP000314986"/>
    </source>
</evidence>
<keyword evidence="5" id="KW-0963">Cytoplasm</keyword>
<reference evidence="16" key="4">
    <citation type="submission" date="2025-08" db="UniProtKB">
        <authorList>
            <consortium name="Ensembl"/>
        </authorList>
    </citation>
    <scope>IDENTIFICATION</scope>
</reference>
<evidence type="ECO:0000259" key="15">
    <source>
        <dbReference type="PROSITE" id="PS50106"/>
    </source>
</evidence>
<evidence type="ECO:0000256" key="2">
    <source>
        <dbReference type="ARBA" id="ARBA00004245"/>
    </source>
</evidence>
<dbReference type="InterPro" id="IPR055108">
    <property type="entry name" value="Syntrophin_4th"/>
</dbReference>
<keyword evidence="12" id="KW-0009">Actin-binding</keyword>
<keyword evidence="7" id="KW-0677">Repeat</keyword>
<dbReference type="Gene3D" id="2.30.29.30">
    <property type="entry name" value="Pleckstrin-homology domain (PH domain)/Phosphotyrosine-binding domain (PTB)"/>
    <property type="match status" value="1"/>
</dbReference>
<evidence type="ECO:0000256" key="11">
    <source>
        <dbReference type="ARBA" id="ARBA00023136"/>
    </source>
</evidence>
<dbReference type="Pfam" id="PF23012">
    <property type="entry name" value="Syntrophin_4th"/>
    <property type="match status" value="1"/>
</dbReference>
<dbReference type="Ensembl" id="ENSCMIT00000010096.1">
    <property type="protein sequence ID" value="ENSCMIP00000009834.1"/>
    <property type="gene ID" value="ENSCMIG00000005182.1"/>
</dbReference>
<organism evidence="16 17">
    <name type="scientific">Callorhinchus milii</name>
    <name type="common">Ghost shark</name>
    <dbReference type="NCBI Taxonomy" id="7868"/>
    <lineage>
        <taxon>Eukaryota</taxon>
        <taxon>Metazoa</taxon>
        <taxon>Chordata</taxon>
        <taxon>Craniata</taxon>
        <taxon>Vertebrata</taxon>
        <taxon>Chondrichthyes</taxon>
        <taxon>Holocephali</taxon>
        <taxon>Chimaeriformes</taxon>
        <taxon>Callorhinchidae</taxon>
        <taxon>Callorhinchus</taxon>
    </lineage>
</organism>
<dbReference type="PROSITE" id="PS50106">
    <property type="entry name" value="PDZ"/>
    <property type="match status" value="1"/>
</dbReference>
<dbReference type="Pfam" id="PF18012">
    <property type="entry name" value="PH_17"/>
    <property type="match status" value="1"/>
</dbReference>
<dbReference type="SMART" id="SM00228">
    <property type="entry name" value="PDZ"/>
    <property type="match status" value="1"/>
</dbReference>
<keyword evidence="11" id="KW-0472">Membrane</keyword>
<dbReference type="CDD" id="cd01258">
    <property type="entry name" value="PHsplit_syntrophin"/>
    <property type="match status" value="1"/>
</dbReference>
<feature type="domain" description="PDZ" evidence="15">
    <location>
        <begin position="66"/>
        <end position="149"/>
    </location>
</feature>
<dbReference type="GeneTree" id="ENSGT00950000182863"/>
<keyword evidence="17" id="KW-1185">Reference proteome</keyword>
<name>A0A4W3HJV7_CALMI</name>
<dbReference type="PANTHER" id="PTHR10554:SF6">
    <property type="entry name" value="ALPHA-1-SYNTROPHIN"/>
    <property type="match status" value="1"/>
</dbReference>
<evidence type="ECO:0000256" key="6">
    <source>
        <dbReference type="ARBA" id="ARBA00022553"/>
    </source>
</evidence>
<evidence type="ECO:0000256" key="4">
    <source>
        <dbReference type="ARBA" id="ARBA00010798"/>
    </source>
</evidence>
<reference evidence="17" key="1">
    <citation type="journal article" date="2006" name="Science">
        <title>Ancient noncoding elements conserved in the human genome.</title>
        <authorList>
            <person name="Venkatesh B."/>
            <person name="Kirkness E.F."/>
            <person name="Loh Y.H."/>
            <person name="Halpern A.L."/>
            <person name="Lee A.P."/>
            <person name="Johnson J."/>
            <person name="Dandona N."/>
            <person name="Viswanathan L.D."/>
            <person name="Tay A."/>
            <person name="Venter J.C."/>
            <person name="Strausberg R.L."/>
            <person name="Brenner S."/>
        </authorList>
    </citation>
    <scope>NUCLEOTIDE SEQUENCE [LARGE SCALE GENOMIC DNA]</scope>
</reference>
<dbReference type="AlphaFoldDB" id="A0A4W3HJV7"/>
<dbReference type="GO" id="GO:0005198">
    <property type="term" value="F:structural molecule activity"/>
    <property type="evidence" value="ECO:0007669"/>
    <property type="project" value="InterPro"/>
</dbReference>
<dbReference type="InterPro" id="IPR001478">
    <property type="entry name" value="PDZ"/>
</dbReference>
<dbReference type="InterPro" id="IPR041428">
    <property type="entry name" value="PHsplit_syntrophin"/>
</dbReference>
<evidence type="ECO:0000256" key="14">
    <source>
        <dbReference type="SAM" id="MobiDB-lite"/>
    </source>
</evidence>
<dbReference type="PANTHER" id="PTHR10554">
    <property type="entry name" value="SYNTROPHIN"/>
    <property type="match status" value="1"/>
</dbReference>
<dbReference type="FunFam" id="2.30.42.10:FF:000052">
    <property type="entry name" value="Syntrophin beta 1"/>
    <property type="match status" value="1"/>
</dbReference>
<evidence type="ECO:0000256" key="8">
    <source>
        <dbReference type="ARBA" id="ARBA00022837"/>
    </source>
</evidence>
<keyword evidence="9" id="KW-0112">Calmodulin-binding</keyword>
<dbReference type="GO" id="GO:0005856">
    <property type="term" value="C:cytoskeleton"/>
    <property type="evidence" value="ECO:0007669"/>
    <property type="project" value="UniProtKB-SubCell"/>
</dbReference>
<reference evidence="17" key="2">
    <citation type="journal article" date="2007" name="PLoS Biol.">
        <title>Survey sequencing and comparative analysis of the elephant shark (Callorhinchus milii) genome.</title>
        <authorList>
            <person name="Venkatesh B."/>
            <person name="Kirkness E.F."/>
            <person name="Loh Y.H."/>
            <person name="Halpern A.L."/>
            <person name="Lee A.P."/>
            <person name="Johnson J."/>
            <person name="Dandona N."/>
            <person name="Viswanathan L.D."/>
            <person name="Tay A."/>
            <person name="Venter J.C."/>
            <person name="Strausberg R.L."/>
            <person name="Brenner S."/>
        </authorList>
    </citation>
    <scope>NUCLEOTIDE SEQUENCE [LARGE SCALE GENOMIC DNA]</scope>
</reference>